<name>A0A9Q8P3D6_PASFU</name>
<dbReference type="GeneID" id="71980620"/>
<protein>
    <submittedName>
        <fullName evidence="2">Uncharacterized protein</fullName>
    </submittedName>
</protein>
<proteinExistence type="predicted"/>
<dbReference type="Proteomes" id="UP000756132">
    <property type="component" value="Chromosome 1"/>
</dbReference>
<keyword evidence="3" id="KW-1185">Reference proteome</keyword>
<dbReference type="OrthoDB" id="3902029at2759"/>
<feature type="region of interest" description="Disordered" evidence="1">
    <location>
        <begin position="146"/>
        <end position="171"/>
    </location>
</feature>
<organism evidence="2 3">
    <name type="scientific">Passalora fulva</name>
    <name type="common">Tomato leaf mold</name>
    <name type="synonym">Cladosporium fulvum</name>
    <dbReference type="NCBI Taxonomy" id="5499"/>
    <lineage>
        <taxon>Eukaryota</taxon>
        <taxon>Fungi</taxon>
        <taxon>Dikarya</taxon>
        <taxon>Ascomycota</taxon>
        <taxon>Pezizomycotina</taxon>
        <taxon>Dothideomycetes</taxon>
        <taxon>Dothideomycetidae</taxon>
        <taxon>Mycosphaerellales</taxon>
        <taxon>Mycosphaerellaceae</taxon>
        <taxon>Fulvia</taxon>
    </lineage>
</organism>
<gene>
    <name evidence="2" type="ORF">CLAFUR5_00742</name>
</gene>
<reference evidence="2" key="2">
    <citation type="journal article" date="2022" name="Microb. Genom.">
        <title>A chromosome-scale genome assembly of the tomato pathogen Cladosporium fulvum reveals a compartmentalized genome architecture and the presence of a dispensable chromosome.</title>
        <authorList>
            <person name="Zaccaron A.Z."/>
            <person name="Chen L.H."/>
            <person name="Samaras A."/>
            <person name="Stergiopoulos I."/>
        </authorList>
    </citation>
    <scope>NUCLEOTIDE SEQUENCE</scope>
    <source>
        <strain evidence="2">Race5_Kim</strain>
    </source>
</reference>
<evidence type="ECO:0000313" key="3">
    <source>
        <dbReference type="Proteomes" id="UP000756132"/>
    </source>
</evidence>
<sequence length="186" mass="20665">MADSHKPRTPKQNIQLSTPEAPQHHNTSLPKLYQLAYADLIQTSASIGKEIEDHTDLKGSPQHQHMFHDERSLVSSSEPDLPPFNCTYLGPPIGYSAKIIHHHSPLGVITTSVYGSLMAPRPRQFTQCEDRLCLICHPVSFNGHPLSGSTTPTPPQSSQPREFASPRSSPTLNMQKILRELEMSLD</sequence>
<feature type="region of interest" description="Disordered" evidence="1">
    <location>
        <begin position="1"/>
        <end position="26"/>
    </location>
</feature>
<dbReference type="AlphaFoldDB" id="A0A9Q8P3D6"/>
<evidence type="ECO:0000256" key="1">
    <source>
        <dbReference type="SAM" id="MobiDB-lite"/>
    </source>
</evidence>
<accession>A0A9Q8P3D6</accession>
<reference evidence="2" key="1">
    <citation type="submission" date="2021-12" db="EMBL/GenBank/DDBJ databases">
        <authorList>
            <person name="Zaccaron A."/>
            <person name="Stergiopoulos I."/>
        </authorList>
    </citation>
    <scope>NUCLEOTIDE SEQUENCE</scope>
    <source>
        <strain evidence="2">Race5_Kim</strain>
    </source>
</reference>
<dbReference type="KEGG" id="ffu:CLAFUR5_00742"/>
<dbReference type="EMBL" id="CP090163">
    <property type="protein sequence ID" value="UJO11684.1"/>
    <property type="molecule type" value="Genomic_DNA"/>
</dbReference>
<dbReference type="RefSeq" id="XP_047756050.1">
    <property type="nucleotide sequence ID" value="XM_047899890.1"/>
</dbReference>
<feature type="compositionally biased region" description="Polar residues" evidence="1">
    <location>
        <begin position="10"/>
        <end position="26"/>
    </location>
</feature>
<evidence type="ECO:0000313" key="2">
    <source>
        <dbReference type="EMBL" id="UJO11684.1"/>
    </source>
</evidence>